<gene>
    <name evidence="1" type="ORF">SEA_BROWNCNA_82</name>
</gene>
<proteinExistence type="predicted"/>
<keyword evidence="2" id="KW-1185">Reference proteome</keyword>
<dbReference type="EMBL" id="KT270441">
    <property type="protein sequence ID" value="AKY02795.1"/>
    <property type="molecule type" value="Genomic_DNA"/>
</dbReference>
<protein>
    <submittedName>
        <fullName evidence="1">Uncharacterized protein</fullName>
    </submittedName>
</protein>
<evidence type="ECO:0000313" key="1">
    <source>
        <dbReference type="EMBL" id="AKY02795.1"/>
    </source>
</evidence>
<dbReference type="Proteomes" id="UP000201833">
    <property type="component" value="Segment"/>
</dbReference>
<evidence type="ECO:0000313" key="2">
    <source>
        <dbReference type="Proteomes" id="UP000201833"/>
    </source>
</evidence>
<organism evidence="1 2">
    <name type="scientific">Mycobacterium phage BrownCNA</name>
    <dbReference type="NCBI Taxonomy" id="1698252"/>
    <lineage>
        <taxon>Viruses</taxon>
        <taxon>Duplodnaviria</taxon>
        <taxon>Heunggongvirae</taxon>
        <taxon>Uroviricota</taxon>
        <taxon>Caudoviricetes</taxon>
        <taxon>Bclasvirinae</taxon>
        <taxon>Coopervirus</taxon>
        <taxon>Coopervirus brownCNA</taxon>
    </lineage>
</organism>
<name>A0A0K1Y6Q5_9CAUD</name>
<dbReference type="GeneID" id="26641323"/>
<dbReference type="OrthoDB" id="25147at10239"/>
<reference evidence="2" key="1">
    <citation type="submission" date="2015-07" db="EMBL/GenBank/DDBJ databases">
        <authorList>
            <person name="Peister A."/>
            <person name="Blumer L.S."/>
            <person name="Brown G.E."/>
            <person name="Attia A.B."/>
            <person name="Bradley K.A."/>
            <person name="Cerda N.J."/>
            <person name="Comeaux R.M."/>
            <person name="Delaney R."/>
            <person name="Fowler D.R."/>
            <person name="Garner J.A."/>
            <person name="McGary K.L."/>
            <person name="Moore J.H."/>
            <person name="Morris L.K."/>
            <person name="Powell E.M."/>
            <person name="Williams C.L."/>
            <person name="Williams R.L."/>
            <person name="Wilson J.B."/>
            <person name="Witherspoon E.J."/>
            <person name="Bolles M.R."/>
            <person name="Garrick M."/>
            <person name="Lowe A.R."/>
            <person name="Delesalle V.A."/>
            <person name="Bradley K.W."/>
            <person name="Asai D.J."/>
            <person name="Bowman C.A."/>
            <person name="Russell D.A."/>
            <person name="Pope W.H."/>
            <person name="Jacobs-Sera D."/>
            <person name="Hendrix R.W."/>
            <person name="Hatfull G.F."/>
        </authorList>
    </citation>
    <scope>NUCLEOTIDE SEQUENCE [LARGE SCALE GENOMIC DNA]</scope>
</reference>
<accession>A0A0K1Y6Q5</accession>
<dbReference type="KEGG" id="vg:26641323"/>
<sequence length="52" mass="5789">MTGDGTYWCPVCTKTVDVVRDDEGKRCFAEHTNTAGEPCLISGKRNGWDDRP</sequence>
<dbReference type="RefSeq" id="YP_009214999.1">
    <property type="nucleotide sequence ID" value="NC_028968.1"/>
</dbReference>